<comment type="caution">
    <text evidence="6">The sequence shown here is derived from an EMBL/GenBank/DDBJ whole genome shotgun (WGS) entry which is preliminary data.</text>
</comment>
<evidence type="ECO:0000256" key="4">
    <source>
        <dbReference type="ARBA" id="ARBA00022833"/>
    </source>
</evidence>
<evidence type="ECO:0000313" key="7">
    <source>
        <dbReference type="Proteomes" id="UP000031192"/>
    </source>
</evidence>
<organism evidence="6 7">
    <name type="scientific">Metarhizium guizhouense (strain ARSEF 977)</name>
    <dbReference type="NCBI Taxonomy" id="1276136"/>
    <lineage>
        <taxon>Eukaryota</taxon>
        <taxon>Fungi</taxon>
        <taxon>Dikarya</taxon>
        <taxon>Ascomycota</taxon>
        <taxon>Pezizomycotina</taxon>
        <taxon>Sordariomycetes</taxon>
        <taxon>Hypocreomycetidae</taxon>
        <taxon>Hypocreales</taxon>
        <taxon>Clavicipitaceae</taxon>
        <taxon>Metarhizium</taxon>
    </lineage>
</organism>
<sequence>MNSFLLQKDEASREMLLREAYDRPRHLQALLALCARRRLPLNAIDWPELHDLLLSANPEISDLAHFSRRTFTRALVLNYKRYRQILQYNIQEAIGYVHISTDMWTSPARKAYLCICVRWISQDYQFKHGMLALPQIDYDPITHRIRCLDHILNLALQASLLASSKEALKAALASIEETEDTDPYELFSAYIDVPVVKDSPASIRAHEQAQRRRAKVKAKQKDFEGWGATTALQKLHNLAVWLRNRSIHHDQWIEARTTRKEREIKDFIDKYPECDSFRLNGVEWDTLKRTEKFLSVFASGTLWVEGSESSLSQSLTLMDAILTFFEDQKALYKSGPEKDLHMVHSIEMGWFILDKYYALVESTPAYAAAMLLDPSKRKHYLLQNWPEEGHQKTIDAAYLIWPEEYAHLPHESAPAAAVADIDTSNSSSKKRIENELDRLKRRLRVQATPREDEDTFMAFIKDKTIDLDALKITPLQWWLAPEQRRRYLSDKPASVS</sequence>
<dbReference type="HOGENOM" id="CLU_009123_10_2_1"/>
<dbReference type="Proteomes" id="UP000031192">
    <property type="component" value="Unassembled WGS sequence"/>
</dbReference>
<keyword evidence="2" id="KW-0479">Metal-binding</keyword>
<dbReference type="PANTHER" id="PTHR46481">
    <property type="entry name" value="ZINC FINGER BED DOMAIN-CONTAINING PROTEIN 4"/>
    <property type="match status" value="1"/>
</dbReference>
<keyword evidence="3" id="KW-0863">Zinc-finger</keyword>
<evidence type="ECO:0000256" key="2">
    <source>
        <dbReference type="ARBA" id="ARBA00022723"/>
    </source>
</evidence>
<evidence type="ECO:0000313" key="6">
    <source>
        <dbReference type="EMBL" id="KID82045.1"/>
    </source>
</evidence>
<keyword evidence="4" id="KW-0862">Zinc</keyword>
<dbReference type="InterPro" id="IPR012337">
    <property type="entry name" value="RNaseH-like_sf"/>
</dbReference>
<evidence type="ECO:0000256" key="3">
    <source>
        <dbReference type="ARBA" id="ARBA00022771"/>
    </source>
</evidence>
<reference evidence="6 7" key="1">
    <citation type="journal article" date="2014" name="Proc. Natl. Acad. Sci. U.S.A.">
        <title>Trajectory and genomic determinants of fungal-pathogen speciation and host adaptation.</title>
        <authorList>
            <person name="Hu X."/>
            <person name="Xiao G."/>
            <person name="Zheng P."/>
            <person name="Shang Y."/>
            <person name="Su Y."/>
            <person name="Zhang X."/>
            <person name="Liu X."/>
            <person name="Zhan S."/>
            <person name="St Leger R.J."/>
            <person name="Wang C."/>
        </authorList>
    </citation>
    <scope>NUCLEOTIDE SEQUENCE [LARGE SCALE GENOMIC DNA]</scope>
    <source>
        <strain evidence="6 7">ARSEF 977</strain>
    </source>
</reference>
<dbReference type="SUPFAM" id="SSF53098">
    <property type="entry name" value="Ribonuclease H-like"/>
    <property type="match status" value="1"/>
</dbReference>
<name>A0A0B4G613_METGA</name>
<gene>
    <name evidence="6" type="ORF">MGU_10615</name>
</gene>
<proteinExistence type="predicted"/>
<accession>A0A0B4G613</accession>
<dbReference type="EMBL" id="AZNH01000105">
    <property type="protein sequence ID" value="KID82045.1"/>
    <property type="molecule type" value="Genomic_DNA"/>
</dbReference>
<dbReference type="GO" id="GO:0005634">
    <property type="term" value="C:nucleus"/>
    <property type="evidence" value="ECO:0007669"/>
    <property type="project" value="UniProtKB-SubCell"/>
</dbReference>
<dbReference type="InterPro" id="IPR052035">
    <property type="entry name" value="ZnF_BED_domain_contain"/>
</dbReference>
<dbReference type="GO" id="GO:0008270">
    <property type="term" value="F:zinc ion binding"/>
    <property type="evidence" value="ECO:0007669"/>
    <property type="project" value="UniProtKB-KW"/>
</dbReference>
<keyword evidence="5" id="KW-0539">Nucleus</keyword>
<comment type="subcellular location">
    <subcellularLocation>
        <location evidence="1">Nucleus</location>
    </subcellularLocation>
</comment>
<evidence type="ECO:0000256" key="5">
    <source>
        <dbReference type="ARBA" id="ARBA00023242"/>
    </source>
</evidence>
<dbReference type="AlphaFoldDB" id="A0A0B4G613"/>
<dbReference type="PANTHER" id="PTHR46481:SF10">
    <property type="entry name" value="ZINC FINGER BED DOMAIN-CONTAINING PROTEIN 39"/>
    <property type="match status" value="1"/>
</dbReference>
<evidence type="ECO:0000256" key="1">
    <source>
        <dbReference type="ARBA" id="ARBA00004123"/>
    </source>
</evidence>
<protein>
    <submittedName>
        <fullName evidence="6">Transposase</fullName>
    </submittedName>
</protein>
<keyword evidence="7" id="KW-1185">Reference proteome</keyword>